<name>A0A0G2AL26_9BACT</name>
<evidence type="ECO:0000256" key="5">
    <source>
        <dbReference type="ARBA" id="ARBA00022801"/>
    </source>
</evidence>
<evidence type="ECO:0000256" key="2">
    <source>
        <dbReference type="ARBA" id="ARBA00022438"/>
    </source>
</evidence>
<feature type="binding site" evidence="6">
    <location>
        <position position="112"/>
    </location>
    <ligand>
        <name>a divalent metal cation</name>
        <dbReference type="ChEBI" id="CHEBI:60240"/>
        <label>2</label>
        <note>catalytic</note>
    </ligand>
</feature>
<feature type="binding site" evidence="6">
    <location>
        <position position="175"/>
    </location>
    <ligand>
        <name>a divalent metal cation</name>
        <dbReference type="ChEBI" id="CHEBI:60240"/>
        <label>2</label>
        <note>catalytic</note>
    </ligand>
</feature>
<dbReference type="GO" id="GO:0004239">
    <property type="term" value="F:initiator methionyl aminopeptidase activity"/>
    <property type="evidence" value="ECO:0007669"/>
    <property type="project" value="UniProtKB-UniRule"/>
</dbReference>
<dbReference type="InterPro" id="IPR002467">
    <property type="entry name" value="Pept_M24A_MAP1"/>
</dbReference>
<dbReference type="PRINTS" id="PR00599">
    <property type="entry name" value="MAPEPTIDASE"/>
</dbReference>
<keyword evidence="4 6" id="KW-0479">Metal-binding</keyword>
<feature type="binding site" evidence="6">
    <location>
        <position position="209"/>
    </location>
    <ligand>
        <name>a divalent metal cation</name>
        <dbReference type="ChEBI" id="CHEBI:60240"/>
        <label>2</label>
        <note>catalytic</note>
    </ligand>
</feature>
<comment type="caution">
    <text evidence="9">The sequence shown here is derived from an EMBL/GenBank/DDBJ whole genome shotgun (WGS) entry which is preliminary data.</text>
</comment>
<keyword evidence="5 6" id="KW-0378">Hydrolase</keyword>
<dbReference type="PANTHER" id="PTHR43330:SF27">
    <property type="entry name" value="METHIONINE AMINOPEPTIDASE"/>
    <property type="match status" value="1"/>
</dbReference>
<feature type="binding site" evidence="6">
    <location>
        <position position="241"/>
    </location>
    <ligand>
        <name>a divalent metal cation</name>
        <dbReference type="ChEBI" id="CHEBI:60240"/>
        <label>1</label>
    </ligand>
</feature>
<evidence type="ECO:0000259" key="8">
    <source>
        <dbReference type="Pfam" id="PF00557"/>
    </source>
</evidence>
<dbReference type="HAMAP" id="MF_01974">
    <property type="entry name" value="MetAP_1"/>
    <property type="match status" value="1"/>
</dbReference>
<protein>
    <recommendedName>
        <fullName evidence="6 7">Methionine aminopeptidase</fullName>
        <shortName evidence="6">MAP</shortName>
        <shortName evidence="6">MetAP</shortName>
        <ecNumber evidence="6 7">3.4.11.18</ecNumber>
    </recommendedName>
    <alternativeName>
        <fullName evidence="6">Peptidase M</fullName>
    </alternativeName>
</protein>
<evidence type="ECO:0000256" key="4">
    <source>
        <dbReference type="ARBA" id="ARBA00022723"/>
    </source>
</evidence>
<feature type="domain" description="Peptidase M24" evidence="8">
    <location>
        <begin position="12"/>
        <end position="248"/>
    </location>
</feature>
<evidence type="ECO:0000256" key="3">
    <source>
        <dbReference type="ARBA" id="ARBA00022670"/>
    </source>
</evidence>
<dbReference type="PATRIC" id="fig|1618980.3.peg.18"/>
<dbReference type="GO" id="GO:0046872">
    <property type="term" value="F:metal ion binding"/>
    <property type="evidence" value="ECO:0007669"/>
    <property type="project" value="UniProtKB-UniRule"/>
</dbReference>
<evidence type="ECO:0000256" key="1">
    <source>
        <dbReference type="ARBA" id="ARBA00002521"/>
    </source>
</evidence>
<feature type="binding site" evidence="6">
    <location>
        <position position="101"/>
    </location>
    <ligand>
        <name>a divalent metal cation</name>
        <dbReference type="ChEBI" id="CHEBI:60240"/>
        <label>1</label>
    </ligand>
</feature>
<keyword evidence="3 6" id="KW-0645">Protease</keyword>
<keyword evidence="2 6" id="KW-0031">Aminopeptidase</keyword>
<comment type="subunit">
    <text evidence="6">Monomer.</text>
</comment>
<evidence type="ECO:0000313" key="9">
    <source>
        <dbReference type="EMBL" id="KKW33324.1"/>
    </source>
</evidence>
<dbReference type="GO" id="GO:0006508">
    <property type="term" value="P:proteolysis"/>
    <property type="evidence" value="ECO:0007669"/>
    <property type="project" value="UniProtKB-KW"/>
</dbReference>
<dbReference type="InterPro" id="IPR000994">
    <property type="entry name" value="Pept_M24"/>
</dbReference>
<dbReference type="Gene3D" id="3.90.230.10">
    <property type="entry name" value="Creatinase/methionine aminopeptidase superfamily"/>
    <property type="match status" value="1"/>
</dbReference>
<dbReference type="PANTHER" id="PTHR43330">
    <property type="entry name" value="METHIONINE AMINOPEPTIDASE"/>
    <property type="match status" value="1"/>
</dbReference>
<gene>
    <name evidence="6" type="primary">map</name>
    <name evidence="9" type="ORF">UY77_C0001G0019</name>
</gene>
<feature type="binding site" evidence="6">
    <location>
        <position position="83"/>
    </location>
    <ligand>
        <name>substrate</name>
    </ligand>
</feature>
<proteinExistence type="inferred from homology"/>
<feature type="binding site" evidence="6">
    <location>
        <position position="112"/>
    </location>
    <ligand>
        <name>a divalent metal cation</name>
        <dbReference type="ChEBI" id="CHEBI:60240"/>
        <label>1</label>
    </ligand>
</feature>
<dbReference type="Proteomes" id="UP000034711">
    <property type="component" value="Unassembled WGS sequence"/>
</dbReference>
<dbReference type="Pfam" id="PF00557">
    <property type="entry name" value="Peptidase_M24"/>
    <property type="match status" value="1"/>
</dbReference>
<accession>A0A0G2AL26</accession>
<dbReference type="EMBL" id="LCRI01000001">
    <property type="protein sequence ID" value="KKW33324.1"/>
    <property type="molecule type" value="Genomic_DNA"/>
</dbReference>
<dbReference type="EC" id="3.4.11.18" evidence="6 7"/>
<feature type="binding site" evidence="6">
    <location>
        <position position="241"/>
    </location>
    <ligand>
        <name>a divalent metal cation</name>
        <dbReference type="ChEBI" id="CHEBI:60240"/>
        <label>2</label>
        <note>catalytic</note>
    </ligand>
</feature>
<feature type="binding site" evidence="6">
    <location>
        <position position="182"/>
    </location>
    <ligand>
        <name>substrate</name>
    </ligand>
</feature>
<dbReference type="InterPro" id="IPR001714">
    <property type="entry name" value="Pept_M24_MAP"/>
</dbReference>
<reference evidence="9 10" key="1">
    <citation type="journal article" date="2015" name="Nature">
        <title>rRNA introns, odd ribosomes, and small enigmatic genomes across a large radiation of phyla.</title>
        <authorList>
            <person name="Brown C.T."/>
            <person name="Hug L.A."/>
            <person name="Thomas B.C."/>
            <person name="Sharon I."/>
            <person name="Castelle C.J."/>
            <person name="Singh A."/>
            <person name="Wilkins M.J."/>
            <person name="Williams K.H."/>
            <person name="Banfield J.F."/>
        </authorList>
    </citation>
    <scope>NUCLEOTIDE SEQUENCE [LARGE SCALE GENOMIC DNA]</scope>
</reference>
<evidence type="ECO:0000256" key="7">
    <source>
        <dbReference type="RuleBase" id="RU003653"/>
    </source>
</evidence>
<comment type="catalytic activity">
    <reaction evidence="6 7">
        <text>Release of N-terminal amino acids, preferentially methionine, from peptides and arylamides.</text>
        <dbReference type="EC" id="3.4.11.18"/>
    </reaction>
</comment>
<comment type="cofactor">
    <cofactor evidence="6">
        <name>Co(2+)</name>
        <dbReference type="ChEBI" id="CHEBI:48828"/>
    </cofactor>
    <cofactor evidence="6">
        <name>Zn(2+)</name>
        <dbReference type="ChEBI" id="CHEBI:29105"/>
    </cofactor>
    <cofactor evidence="6">
        <name>Mn(2+)</name>
        <dbReference type="ChEBI" id="CHEBI:29035"/>
    </cofactor>
    <cofactor evidence="6">
        <name>Fe(2+)</name>
        <dbReference type="ChEBI" id="CHEBI:29033"/>
    </cofactor>
    <text evidence="6">Binds 2 divalent metal cations per subunit. Has a high-affinity and a low affinity metal-binding site. The true nature of the physiological cofactor is under debate. The enzyme is active with cobalt, zinc, manganese or divalent iron ions. Most likely, methionine aminopeptidases function as mononuclear Fe(2+)-metalloproteases under physiological conditions, and the catalytically relevant metal-binding site has been assigned to the histidine-containing high-affinity site.</text>
</comment>
<sequence>MALTKTPDEITKMREGGALLSRALAAAVAAVRKGATPQDLDVVAERVIREGGGEPSFLGYKTAPEDPPFPSTLCVSINEEIVHGPGNRTVKLKDGDIVGLDIGCWYQGLCTDMAVTVPVGVVAPKLIELMRVTRESMMAGVKAARVGGVISDISVAVEDYIKPHGYGIVRSLVGHGVGHKVHEAPRVPNFVDRRYPKAQIKDGMCLAIEPMVGLGGDWHVKTAADGWTILMSDGKPGAHFEVTIAVTKSGVEILTPLPV</sequence>
<dbReference type="NCBIfam" id="TIGR00500">
    <property type="entry name" value="met_pdase_I"/>
    <property type="match status" value="1"/>
</dbReference>
<dbReference type="InterPro" id="IPR036005">
    <property type="entry name" value="Creatinase/aminopeptidase-like"/>
</dbReference>
<dbReference type="SUPFAM" id="SSF55920">
    <property type="entry name" value="Creatinase/aminopeptidase"/>
    <property type="match status" value="1"/>
</dbReference>
<comment type="similarity">
    <text evidence="6">Belongs to the peptidase M24A family. Methionine aminopeptidase type 1 subfamily.</text>
</comment>
<dbReference type="GO" id="GO:0070006">
    <property type="term" value="F:metalloaminopeptidase activity"/>
    <property type="evidence" value="ECO:0007669"/>
    <property type="project" value="UniProtKB-UniRule"/>
</dbReference>
<dbReference type="AlphaFoldDB" id="A0A0G2AL26"/>
<evidence type="ECO:0000313" key="10">
    <source>
        <dbReference type="Proteomes" id="UP000034711"/>
    </source>
</evidence>
<comment type="function">
    <text evidence="1 6">Removes the N-terminal methionine from nascent proteins. The N-terminal methionine is often cleaved when the second residue in the primary sequence is small and uncharged (Met-Ala-, Cys, Gly, Pro, Ser, Thr, or Val). Requires deformylation of the N(alpha)-formylated initiator methionine before it can be hydrolyzed.</text>
</comment>
<organism evidence="9 10">
    <name type="scientific">Candidatus Uhrbacteria bacterium GW2011_GWA2_53_10</name>
    <dbReference type="NCBI Taxonomy" id="1618980"/>
    <lineage>
        <taxon>Bacteria</taxon>
        <taxon>Candidatus Uhriibacteriota</taxon>
    </lineage>
</organism>
<evidence type="ECO:0000256" key="6">
    <source>
        <dbReference type="HAMAP-Rule" id="MF_01974"/>
    </source>
</evidence>
<dbReference type="GO" id="GO:0005829">
    <property type="term" value="C:cytosol"/>
    <property type="evidence" value="ECO:0007669"/>
    <property type="project" value="TreeGrafter"/>
</dbReference>